<name>A0A179HZA8_CORDF</name>
<evidence type="ECO:0000313" key="3">
    <source>
        <dbReference type="Proteomes" id="UP000243081"/>
    </source>
</evidence>
<keyword evidence="1" id="KW-0472">Membrane</keyword>
<dbReference type="PANTHER" id="PTHR28254">
    <property type="entry name" value="CYTOCHROME B-C1 COMPLEX SUBUNIT 10"/>
    <property type="match status" value="1"/>
</dbReference>
<dbReference type="Proteomes" id="UP000243081">
    <property type="component" value="Unassembled WGS sequence"/>
</dbReference>
<evidence type="ECO:0000313" key="2">
    <source>
        <dbReference type="EMBL" id="OAQ95876.1"/>
    </source>
</evidence>
<keyword evidence="3" id="KW-1185">Reference proteome</keyword>
<dbReference type="GO" id="GO:0005739">
    <property type="term" value="C:mitochondrion"/>
    <property type="evidence" value="ECO:0007669"/>
    <property type="project" value="GOC"/>
</dbReference>
<comment type="caution">
    <text evidence="2">The sequence shown here is derived from an EMBL/GenBank/DDBJ whole genome shotgun (WGS) entry which is preliminary data.</text>
</comment>
<protein>
    <submittedName>
        <fullName evidence="2">Uncharacterized protein</fullName>
    </submittedName>
</protein>
<accession>A0A179HZA8</accession>
<dbReference type="AlphaFoldDB" id="A0A179HZA8"/>
<reference evidence="2 3" key="1">
    <citation type="submission" date="2016-03" db="EMBL/GenBank/DDBJ databases">
        <title>Fine-scale spatial genetic structure of a fungal parasite of coffee scale insects.</title>
        <authorList>
            <person name="Jackson D."/>
            <person name="Zemenick K.A."/>
            <person name="Malloure B."/>
            <person name="Quandt C.A."/>
            <person name="James T.Y."/>
        </authorList>
    </citation>
    <scope>NUCLEOTIDE SEQUENCE [LARGE SCALE GENOMIC DNA]</scope>
    <source>
        <strain evidence="2 3">UM487</strain>
    </source>
</reference>
<dbReference type="InterPro" id="IPR019182">
    <property type="entry name" value="Cytochrome_b-c1_su10_fun"/>
</dbReference>
<dbReference type="PANTHER" id="PTHR28254:SF1">
    <property type="entry name" value="CYTOCHROME B-C1 COMPLEX SUBUNIT 10, MITOCHONDRIAL"/>
    <property type="match status" value="1"/>
</dbReference>
<keyword evidence="1" id="KW-1133">Transmembrane helix</keyword>
<dbReference type="Pfam" id="PF09796">
    <property type="entry name" value="QCR10"/>
    <property type="match status" value="1"/>
</dbReference>
<dbReference type="GO" id="GO:0006122">
    <property type="term" value="P:mitochondrial electron transport, ubiquinol to cytochrome c"/>
    <property type="evidence" value="ECO:0007669"/>
    <property type="project" value="InterPro"/>
</dbReference>
<dbReference type="OrthoDB" id="2391627at2759"/>
<sequence length="175" mass="18941">MVSATPFRRAEFKSAYGPKYVSYRTRWSRIYIASHQLRSGPNPTTILPAALRMRQDGYADASPSVTSSSPTSAAGPARLCSAAGTEARNWTHNAKKVNLDVGCQTPLDTNGQQAQASYHAVARCSFRLALFGGAAGVAALLFTSGIPRIQRDILDKIPGMGKVYEKEIHPQDNPF</sequence>
<feature type="transmembrane region" description="Helical" evidence="1">
    <location>
        <begin position="126"/>
        <end position="146"/>
    </location>
</feature>
<organism evidence="2 3">
    <name type="scientific">Cordyceps confragosa</name>
    <name type="common">Lecanicillium lecanii</name>
    <dbReference type="NCBI Taxonomy" id="2714763"/>
    <lineage>
        <taxon>Eukaryota</taxon>
        <taxon>Fungi</taxon>
        <taxon>Dikarya</taxon>
        <taxon>Ascomycota</taxon>
        <taxon>Pezizomycotina</taxon>
        <taxon>Sordariomycetes</taxon>
        <taxon>Hypocreomycetidae</taxon>
        <taxon>Hypocreales</taxon>
        <taxon>Cordycipitaceae</taxon>
        <taxon>Akanthomyces</taxon>
    </lineage>
</organism>
<gene>
    <name evidence="2" type="ORF">LLEC1_06720</name>
</gene>
<keyword evidence="1" id="KW-0812">Transmembrane</keyword>
<proteinExistence type="predicted"/>
<evidence type="ECO:0000256" key="1">
    <source>
        <dbReference type="SAM" id="Phobius"/>
    </source>
</evidence>
<dbReference type="EMBL" id="LUKN01004543">
    <property type="protein sequence ID" value="OAQ95876.1"/>
    <property type="molecule type" value="Genomic_DNA"/>
</dbReference>